<organism evidence="2 3">
    <name type="scientific">Dentiscutata erythropus</name>
    <dbReference type="NCBI Taxonomy" id="1348616"/>
    <lineage>
        <taxon>Eukaryota</taxon>
        <taxon>Fungi</taxon>
        <taxon>Fungi incertae sedis</taxon>
        <taxon>Mucoromycota</taxon>
        <taxon>Glomeromycotina</taxon>
        <taxon>Glomeromycetes</taxon>
        <taxon>Diversisporales</taxon>
        <taxon>Gigasporaceae</taxon>
        <taxon>Dentiscutata</taxon>
    </lineage>
</organism>
<dbReference type="EMBL" id="CAJVPY010001615">
    <property type="protein sequence ID" value="CAG8529362.1"/>
    <property type="molecule type" value="Genomic_DNA"/>
</dbReference>
<name>A0A9N9AHP6_9GLOM</name>
<keyword evidence="3" id="KW-1185">Reference proteome</keyword>
<feature type="non-terminal residue" evidence="2">
    <location>
        <position position="1"/>
    </location>
</feature>
<reference evidence="2" key="1">
    <citation type="submission" date="2021-06" db="EMBL/GenBank/DDBJ databases">
        <authorList>
            <person name="Kallberg Y."/>
            <person name="Tangrot J."/>
            <person name="Rosling A."/>
        </authorList>
    </citation>
    <scope>NUCLEOTIDE SEQUENCE</scope>
    <source>
        <strain evidence="2">MA453B</strain>
    </source>
</reference>
<evidence type="ECO:0000256" key="1">
    <source>
        <dbReference type="SAM" id="MobiDB-lite"/>
    </source>
</evidence>
<accession>A0A9N9AHP6</accession>
<dbReference type="AlphaFoldDB" id="A0A9N9AHP6"/>
<proteinExistence type="predicted"/>
<comment type="caution">
    <text evidence="2">The sequence shown here is derived from an EMBL/GenBank/DDBJ whole genome shotgun (WGS) entry which is preliminary data.</text>
</comment>
<evidence type="ECO:0000313" key="3">
    <source>
        <dbReference type="Proteomes" id="UP000789405"/>
    </source>
</evidence>
<gene>
    <name evidence="2" type="ORF">DERYTH_LOCUS4267</name>
</gene>
<feature type="region of interest" description="Disordered" evidence="1">
    <location>
        <begin position="35"/>
        <end position="58"/>
    </location>
</feature>
<evidence type="ECO:0000313" key="2">
    <source>
        <dbReference type="EMBL" id="CAG8529362.1"/>
    </source>
</evidence>
<dbReference type="OrthoDB" id="10496649at2759"/>
<feature type="compositionally biased region" description="Polar residues" evidence="1">
    <location>
        <begin position="36"/>
        <end position="50"/>
    </location>
</feature>
<sequence length="77" mass="8766">VKDESKAFRKSTEIDEAIECGRISEIRIERDEVLDTANSPQTEEMSCTSRPKNKKNPWSEMFVGRMTIIGTIKCKTA</sequence>
<dbReference type="Proteomes" id="UP000789405">
    <property type="component" value="Unassembled WGS sequence"/>
</dbReference>
<protein>
    <submittedName>
        <fullName evidence="2">12930_t:CDS:1</fullName>
    </submittedName>
</protein>